<organism evidence="10">
    <name type="scientific">candidate division WOR-3 bacterium</name>
    <dbReference type="NCBI Taxonomy" id="2052148"/>
    <lineage>
        <taxon>Bacteria</taxon>
        <taxon>Bacteria division WOR-3</taxon>
    </lineage>
</organism>
<evidence type="ECO:0000256" key="6">
    <source>
        <dbReference type="ARBA" id="ARBA00023163"/>
    </source>
</evidence>
<evidence type="ECO:0000256" key="3">
    <source>
        <dbReference type="ARBA" id="ARBA00023015"/>
    </source>
</evidence>
<accession>A0A7C3IMF0</accession>
<comment type="caution">
    <text evidence="10">The sequence shown here is derived from an EMBL/GenBank/DDBJ whole genome shotgun (WGS) entry which is preliminary data.</text>
</comment>
<dbReference type="InterPro" id="IPR027417">
    <property type="entry name" value="P-loop_NTPase"/>
</dbReference>
<dbReference type="Pfam" id="PF25601">
    <property type="entry name" value="AAA_lid_14"/>
    <property type="match status" value="1"/>
</dbReference>
<proteinExistence type="predicted"/>
<evidence type="ECO:0000313" key="10">
    <source>
        <dbReference type="EMBL" id="HFJ53616.1"/>
    </source>
</evidence>
<dbReference type="Gene3D" id="1.10.8.60">
    <property type="match status" value="1"/>
</dbReference>
<evidence type="ECO:0000313" key="9">
    <source>
        <dbReference type="EMBL" id="HEA87777.1"/>
    </source>
</evidence>
<dbReference type="PANTHER" id="PTHR32071:SF99">
    <property type="entry name" value="TRANSCRIPTIONAL REGULATORY PROTEIN"/>
    <property type="match status" value="1"/>
</dbReference>
<keyword evidence="7" id="KW-0802">TPR repeat</keyword>
<keyword evidence="5" id="KW-0010">Activator</keyword>
<dbReference type="SMART" id="SM00382">
    <property type="entry name" value="AAA"/>
    <property type="match status" value="1"/>
</dbReference>
<dbReference type="Pfam" id="PF00158">
    <property type="entry name" value="Sigma54_activat"/>
    <property type="match status" value="1"/>
</dbReference>
<sequence>MMDDFLQRVRELETQLAHCSSLEERAELLVGLADSFVVNAAPLLKPLFEHELLAAQEQGRRLIEVRLARRLSDICRHCGANEEADLYAQRVRKIGTEIGEPRFIGSGWYLTGQVEQARCNYEAAIDCYQRALTEWQKAGVVRGIYAALNGLGNVAGLTGRYHEARDYYQQCRQLLEHSEFDDFVRATNYCNLGWVYLQLGEWDDAEENLYRAVALAEQHGYDFIRYNALNLLGELFLKRDRLERAVEVFTTVVEAGRKGLTAAELLRDSLTNLGEAEFRRRNYAAASRAFGEAIDLCAVNQDRLNSSMLLWRMAELELAQGNYDRCAGLCQQAQQLAEELGARNVEAEVFRVRALLEQEQGMAGAARSFYERARELLDDEPESYESARLRLQFGQFLLEQNQKERAAEELKFASRVFRKLGLVAETDEVNRILFRLELNADREIALVAGIAGLALAGLESGKFIEGALKMICEAFGFDGAALIINQIPRIIYGDVNVAGEDWEQGAPTVKEHEVLMPVCVRGDVRGYIYLARTASGKLDIRTSVLETVASLLAPAVEKFYSLAEELPAPTMEIPGLRFDGVIGRSAVMRKNLEILVRCADSSLPVLIRGESGTGKELVARAIHFTSSRSGKPFVPINCAAVPETLLEAEFFGVEKGAATGVSARKGKFELADGGTVFLDEIGDMSPGLQAKLLRVLQDKTFERVGSTRPVRVDVRVVAATNQNLEKLIQEGRFREDLYYRLNGIEIYLPPLRERAEDIPELVRFFIAKANQEAKREVRGVSPAVLRLFLAYSWPGNIRQLRNVIQRAVVLAKGEEIEIEDLPPELRHLSSFQQADIQSPLKSAKKIVQEKASAELERAMVMDCLERANGNVKKAAELSGYSRAQFYRLIKKHNIKFRDSTRN</sequence>
<evidence type="ECO:0000259" key="8">
    <source>
        <dbReference type="PROSITE" id="PS50045"/>
    </source>
</evidence>
<dbReference type="Gene3D" id="1.10.10.60">
    <property type="entry name" value="Homeodomain-like"/>
    <property type="match status" value="1"/>
</dbReference>
<keyword evidence="2" id="KW-0067">ATP-binding</keyword>
<dbReference type="Gene3D" id="1.25.40.10">
    <property type="entry name" value="Tetratricopeptide repeat domain"/>
    <property type="match status" value="2"/>
</dbReference>
<gene>
    <name evidence="9" type="ORF">ENP94_07215</name>
    <name evidence="10" type="ORF">ENS16_02865</name>
</gene>
<dbReference type="Gene3D" id="3.40.50.300">
    <property type="entry name" value="P-loop containing nucleotide triphosphate hydrolases"/>
    <property type="match status" value="1"/>
</dbReference>
<dbReference type="SUPFAM" id="SSF52540">
    <property type="entry name" value="P-loop containing nucleoside triphosphate hydrolases"/>
    <property type="match status" value="1"/>
</dbReference>
<dbReference type="Pfam" id="PF13424">
    <property type="entry name" value="TPR_12"/>
    <property type="match status" value="1"/>
</dbReference>
<evidence type="ECO:0000256" key="5">
    <source>
        <dbReference type="ARBA" id="ARBA00023159"/>
    </source>
</evidence>
<dbReference type="InterPro" id="IPR002197">
    <property type="entry name" value="HTH_Fis"/>
</dbReference>
<dbReference type="InterPro" id="IPR025662">
    <property type="entry name" value="Sigma_54_int_dom_ATP-bd_1"/>
</dbReference>
<dbReference type="InterPro" id="IPR002078">
    <property type="entry name" value="Sigma_54_int"/>
</dbReference>
<dbReference type="EMBL" id="DSLG01000008">
    <property type="protein sequence ID" value="HEA87777.1"/>
    <property type="molecule type" value="Genomic_DNA"/>
</dbReference>
<dbReference type="CDD" id="cd00009">
    <property type="entry name" value="AAA"/>
    <property type="match status" value="1"/>
</dbReference>
<dbReference type="PROSITE" id="PS50045">
    <property type="entry name" value="SIGMA54_INTERACT_4"/>
    <property type="match status" value="1"/>
</dbReference>
<dbReference type="FunFam" id="1.10.8.60:FF:000014">
    <property type="entry name" value="DNA-binding transcriptional regulator NtrC"/>
    <property type="match status" value="1"/>
</dbReference>
<evidence type="ECO:0000256" key="7">
    <source>
        <dbReference type="PROSITE-ProRule" id="PRU00339"/>
    </source>
</evidence>
<dbReference type="InterPro" id="IPR011990">
    <property type="entry name" value="TPR-like_helical_dom_sf"/>
</dbReference>
<dbReference type="Pfam" id="PF02954">
    <property type="entry name" value="HTH_8"/>
    <property type="match status" value="1"/>
</dbReference>
<dbReference type="SUPFAM" id="SSF48452">
    <property type="entry name" value="TPR-like"/>
    <property type="match status" value="3"/>
</dbReference>
<dbReference type="InterPro" id="IPR025943">
    <property type="entry name" value="Sigma_54_int_dom_ATP-bd_2"/>
</dbReference>
<feature type="repeat" description="TPR" evidence="7">
    <location>
        <begin position="186"/>
        <end position="219"/>
    </location>
</feature>
<dbReference type="GO" id="GO:0006355">
    <property type="term" value="P:regulation of DNA-templated transcription"/>
    <property type="evidence" value="ECO:0007669"/>
    <property type="project" value="InterPro"/>
</dbReference>
<dbReference type="AlphaFoldDB" id="A0A7C3IMF0"/>
<dbReference type="InterPro" id="IPR025944">
    <property type="entry name" value="Sigma_54_int_dom_CS"/>
</dbReference>
<dbReference type="PROSITE" id="PS00688">
    <property type="entry name" value="SIGMA54_INTERACT_3"/>
    <property type="match status" value="1"/>
</dbReference>
<dbReference type="InterPro" id="IPR009057">
    <property type="entry name" value="Homeodomain-like_sf"/>
</dbReference>
<dbReference type="InterPro" id="IPR058031">
    <property type="entry name" value="AAA_lid_NorR"/>
</dbReference>
<dbReference type="PANTHER" id="PTHR32071">
    <property type="entry name" value="TRANSCRIPTIONAL REGULATORY PROTEIN"/>
    <property type="match status" value="1"/>
</dbReference>
<dbReference type="GO" id="GO:0005524">
    <property type="term" value="F:ATP binding"/>
    <property type="evidence" value="ECO:0007669"/>
    <property type="project" value="UniProtKB-KW"/>
</dbReference>
<dbReference type="FunFam" id="3.40.50.300:FF:000006">
    <property type="entry name" value="DNA-binding transcriptional regulator NtrC"/>
    <property type="match status" value="1"/>
</dbReference>
<dbReference type="InterPro" id="IPR019734">
    <property type="entry name" value="TPR_rpt"/>
</dbReference>
<reference evidence="10" key="1">
    <citation type="journal article" date="2020" name="mSystems">
        <title>Genome- and Community-Level Interaction Insights into Carbon Utilization and Element Cycling Functions of Hydrothermarchaeota in Hydrothermal Sediment.</title>
        <authorList>
            <person name="Zhou Z."/>
            <person name="Liu Y."/>
            <person name="Xu W."/>
            <person name="Pan J."/>
            <person name="Luo Z.H."/>
            <person name="Li M."/>
        </authorList>
    </citation>
    <scope>NUCLEOTIDE SEQUENCE [LARGE SCALE GENOMIC DNA]</scope>
    <source>
        <strain evidence="9">SpSt-265</strain>
        <strain evidence="10">SpSt-465</strain>
    </source>
</reference>
<keyword evidence="4" id="KW-0238">DNA-binding</keyword>
<dbReference type="PROSITE" id="PS00675">
    <property type="entry name" value="SIGMA54_INTERACT_1"/>
    <property type="match status" value="1"/>
</dbReference>
<dbReference type="PROSITE" id="PS00676">
    <property type="entry name" value="SIGMA54_INTERACT_2"/>
    <property type="match status" value="1"/>
</dbReference>
<dbReference type="PROSITE" id="PS50005">
    <property type="entry name" value="TPR"/>
    <property type="match status" value="1"/>
</dbReference>
<evidence type="ECO:0000256" key="2">
    <source>
        <dbReference type="ARBA" id="ARBA00022840"/>
    </source>
</evidence>
<dbReference type="PRINTS" id="PR01590">
    <property type="entry name" value="HTHFIS"/>
</dbReference>
<dbReference type="GO" id="GO:0043565">
    <property type="term" value="F:sequence-specific DNA binding"/>
    <property type="evidence" value="ECO:0007669"/>
    <property type="project" value="InterPro"/>
</dbReference>
<dbReference type="EMBL" id="DSTU01000004">
    <property type="protein sequence ID" value="HFJ53616.1"/>
    <property type="molecule type" value="Genomic_DNA"/>
</dbReference>
<dbReference type="SMART" id="SM00028">
    <property type="entry name" value="TPR"/>
    <property type="match status" value="8"/>
</dbReference>
<dbReference type="SUPFAM" id="SSF46689">
    <property type="entry name" value="Homeodomain-like"/>
    <property type="match status" value="1"/>
</dbReference>
<keyword evidence="3" id="KW-0805">Transcription regulation</keyword>
<dbReference type="InterPro" id="IPR003593">
    <property type="entry name" value="AAA+_ATPase"/>
</dbReference>
<name>A0A7C3IMF0_UNCW3</name>
<evidence type="ECO:0000256" key="1">
    <source>
        <dbReference type="ARBA" id="ARBA00022741"/>
    </source>
</evidence>
<feature type="domain" description="Sigma-54 factor interaction" evidence="8">
    <location>
        <begin position="581"/>
        <end position="809"/>
    </location>
</feature>
<keyword evidence="1" id="KW-0547">Nucleotide-binding</keyword>
<evidence type="ECO:0000256" key="4">
    <source>
        <dbReference type="ARBA" id="ARBA00023125"/>
    </source>
</evidence>
<protein>
    <submittedName>
        <fullName evidence="10">Tetratricopeptide repeat protein</fullName>
    </submittedName>
</protein>
<keyword evidence="6" id="KW-0804">Transcription</keyword>